<dbReference type="AlphaFoldDB" id="A0A2S4A1C0"/>
<dbReference type="Proteomes" id="UP000237061">
    <property type="component" value="Unassembled WGS sequence"/>
</dbReference>
<feature type="compositionally biased region" description="Low complexity" evidence="1">
    <location>
        <begin position="19"/>
        <end position="30"/>
    </location>
</feature>
<feature type="region of interest" description="Disordered" evidence="1">
    <location>
        <begin position="1"/>
        <end position="32"/>
    </location>
</feature>
<evidence type="ECO:0000313" key="3">
    <source>
        <dbReference type="Proteomes" id="UP000237061"/>
    </source>
</evidence>
<comment type="caution">
    <text evidence="2">The sequence shown here is derived from an EMBL/GenBank/DDBJ whole genome shotgun (WGS) entry which is preliminary data.</text>
</comment>
<protein>
    <submittedName>
        <fullName evidence="2">Uncharacterized protein</fullName>
    </submittedName>
</protein>
<feature type="compositionally biased region" description="Basic residues" evidence="1">
    <location>
        <begin position="1"/>
        <end position="12"/>
    </location>
</feature>
<evidence type="ECO:0000256" key="1">
    <source>
        <dbReference type="SAM" id="MobiDB-lite"/>
    </source>
</evidence>
<dbReference type="EMBL" id="PPXC01000001">
    <property type="protein sequence ID" value="POH75315.1"/>
    <property type="molecule type" value="Genomic_DNA"/>
</dbReference>
<name>A0A2S4A1C0_ARTGL</name>
<gene>
    <name evidence="2" type="ORF">CVS27_01555</name>
</gene>
<sequence>MAKKPKSTKKSRFGNPVKAAADAATRTHATPSADARLERAMIALSPGFVAWLESQGRPDKSIDMSLLILDDFFDMYRIVEPHMDPTALVPAAVQEVMDVTADANPVGVMGMRSGVRDYANYLDQMRLWTGAPEDLDVVRDVCNQTGGPGSDFDSDEVSPEDWEFADVFIPVLSREEMVETAAKSPLWKNTLALLQWLGDGRELTADGTMEATPDALAALAHSGIGKLGAAKVTTPQDHLAARLDLYWELLNVAGLVSVEENHLRPTPAALALAGEDDMLLAMRDLMGQFIYIMTLEGSEEGDYEEWHLDMADWLTQAASEAPPEAELLVQALEEPDAADPDVLAIAQNIAQWAQEGLVTVGEFVQVPPAWRPDVFDMLKDDFPIKATGPGAADQIQPGTD</sequence>
<dbReference type="RefSeq" id="WP_103463971.1">
    <property type="nucleotide sequence ID" value="NZ_PPXC01000001.1"/>
</dbReference>
<proteinExistence type="predicted"/>
<organism evidence="2 3">
    <name type="scientific">Arthrobacter glacialis</name>
    <dbReference type="NCBI Taxonomy" id="1664"/>
    <lineage>
        <taxon>Bacteria</taxon>
        <taxon>Bacillati</taxon>
        <taxon>Actinomycetota</taxon>
        <taxon>Actinomycetes</taxon>
        <taxon>Micrococcales</taxon>
        <taxon>Micrococcaceae</taxon>
        <taxon>Arthrobacter</taxon>
    </lineage>
</organism>
<keyword evidence="3" id="KW-1185">Reference proteome</keyword>
<reference evidence="2 3" key="1">
    <citation type="submission" date="2018-01" db="EMBL/GenBank/DDBJ databases">
        <title>Arthrobacter sp. nov., from glaciers in China.</title>
        <authorList>
            <person name="Liu Q."/>
            <person name="Xin Y.-H."/>
        </authorList>
    </citation>
    <scope>NUCLEOTIDE SEQUENCE [LARGE SCALE GENOMIC DNA]</scope>
    <source>
        <strain evidence="2 3">HLT2-12-2</strain>
    </source>
</reference>
<accession>A0A2S4A1C0</accession>
<evidence type="ECO:0000313" key="2">
    <source>
        <dbReference type="EMBL" id="POH75315.1"/>
    </source>
</evidence>